<dbReference type="SUPFAM" id="SSF53901">
    <property type="entry name" value="Thiolase-like"/>
    <property type="match status" value="2"/>
</dbReference>
<dbReference type="InterPro" id="IPR014031">
    <property type="entry name" value="Ketoacyl_synth_C"/>
</dbReference>
<reference evidence="7" key="1">
    <citation type="journal article" date="2015" name="PLoS Genet.">
        <title>Genome Sequence and Transcriptome Analyses of Chrysochromulina tobin: Metabolic Tools for Enhanced Algal Fitness in the Prominent Order Prymnesiales (Haptophyceae).</title>
        <authorList>
            <person name="Hovde B.T."/>
            <person name="Deodato C.R."/>
            <person name="Hunsperger H.M."/>
            <person name="Ryken S.A."/>
            <person name="Yost W."/>
            <person name="Jha R.K."/>
            <person name="Patterson J."/>
            <person name="Monnat R.J. Jr."/>
            <person name="Barlow S.B."/>
            <person name="Starkenburg S.R."/>
            <person name="Cattolico R.A."/>
        </authorList>
    </citation>
    <scope>NUCLEOTIDE SEQUENCE</scope>
    <source>
        <strain evidence="7">CCMP291</strain>
    </source>
</reference>
<dbReference type="SMART" id="SM00825">
    <property type="entry name" value="PKS_KS"/>
    <property type="match status" value="1"/>
</dbReference>
<dbReference type="InterPro" id="IPR016039">
    <property type="entry name" value="Thiolase-like"/>
</dbReference>
<comment type="caution">
    <text evidence="6">The sequence shown here is derived from an EMBL/GenBank/DDBJ whole genome shotgun (WGS) entry which is preliminary data.</text>
</comment>
<evidence type="ECO:0000256" key="1">
    <source>
        <dbReference type="ARBA" id="ARBA00022450"/>
    </source>
</evidence>
<dbReference type="SUPFAM" id="SSF53474">
    <property type="entry name" value="alpha/beta-Hydrolases"/>
    <property type="match status" value="1"/>
</dbReference>
<name>A0A0M0JWT8_9EUKA</name>
<sequence length="695" mass="72412">MVLRIVARRRSLLMGSNSGVFLGIERPDWAIAQPPSARASVYAVTGDNVSAAAGRLSFVLGLHGPCSSVDTACASALAAMHGGATAVRGAECAEAVALAVSLKLVPHGTLGAASAGMLSIDGRCKTLDARANGYARSEAVGALVLRACEDVTASTLCLSGSAVRQDGRSASLTAPNGSAQRMLLQGTLGRAALTPAKVEYTEAHGTGTALGDPTEAGALAAVYGSAGRATPLTVGAAKANVGHSEAASGQVGLLKLRRALDSAAATGNAHLRVLNPLINQHYSQPQSCASPQASVADVYVLTHNVHKVTSGRVQPQHAGAWGLSRAARAEAPSLNVRVAEECDPAAAVSCTPAPTSALDLAALSSHLGGMFETSDEHASLVRLRAAKSDEAAGISLVIMHSFLGDELGYERLWKMHFGDRAIFAIRHPYLVSSDADALPITSASMISQYTAALVATFGKTPFDLIGASYGSLVTHHVARAARAAGACPRKVVLVDPFPSWARIRETAPDSALLSSRESDARSAAHFILRLRLNAQYGTEEGEARLQTLVEAMSAVPSDAVHLFLAAQALPEASTPELFVQALKEHRRIRTVSSIAPTILDLVETIAPFTAPFTAPFQSGQAAVMMVLSSERMAFYKEVYGHPSLEDALGQYGPTVAPILVEGEHFDVVARCISNRVPEFTAVLVEFLSGNVDDDA</sequence>
<dbReference type="CDD" id="cd00833">
    <property type="entry name" value="PKS"/>
    <property type="match status" value="1"/>
</dbReference>
<organism evidence="6 7">
    <name type="scientific">Chrysochromulina tobinii</name>
    <dbReference type="NCBI Taxonomy" id="1460289"/>
    <lineage>
        <taxon>Eukaryota</taxon>
        <taxon>Haptista</taxon>
        <taxon>Haptophyta</taxon>
        <taxon>Prymnesiophyceae</taxon>
        <taxon>Prymnesiales</taxon>
        <taxon>Chrysochromulinaceae</taxon>
        <taxon>Chrysochromulina</taxon>
    </lineage>
</organism>
<dbReference type="GO" id="GO:0004312">
    <property type="term" value="F:fatty acid synthase activity"/>
    <property type="evidence" value="ECO:0007669"/>
    <property type="project" value="TreeGrafter"/>
</dbReference>
<dbReference type="InterPro" id="IPR050091">
    <property type="entry name" value="PKS_NRPS_Biosynth_Enz"/>
</dbReference>
<protein>
    <submittedName>
        <fullName evidence="6">Polyketide synthase</fullName>
    </submittedName>
</protein>
<accession>A0A0M0JWT8</accession>
<dbReference type="InterPro" id="IPR001031">
    <property type="entry name" value="Thioesterase"/>
</dbReference>
<dbReference type="InterPro" id="IPR029058">
    <property type="entry name" value="AB_hydrolase_fold"/>
</dbReference>
<proteinExistence type="inferred from homology"/>
<dbReference type="PROSITE" id="PS00606">
    <property type="entry name" value="KS3_1"/>
    <property type="match status" value="1"/>
</dbReference>
<dbReference type="Pfam" id="PF00109">
    <property type="entry name" value="ketoacyl-synt"/>
    <property type="match status" value="1"/>
</dbReference>
<dbReference type="Gene3D" id="3.40.50.1820">
    <property type="entry name" value="alpha/beta hydrolase"/>
    <property type="match status" value="1"/>
</dbReference>
<evidence type="ECO:0000313" key="6">
    <source>
        <dbReference type="EMBL" id="KOO31005.1"/>
    </source>
</evidence>
<keyword evidence="3 4" id="KW-0808">Transferase</keyword>
<dbReference type="AlphaFoldDB" id="A0A0M0JWT8"/>
<dbReference type="OrthoDB" id="329835at2759"/>
<evidence type="ECO:0000256" key="3">
    <source>
        <dbReference type="ARBA" id="ARBA00022679"/>
    </source>
</evidence>
<feature type="domain" description="Ketosynthase family 3 (KS3)" evidence="5">
    <location>
        <begin position="1"/>
        <end position="311"/>
    </location>
</feature>
<dbReference type="PANTHER" id="PTHR43775:SF37">
    <property type="entry name" value="SI:DKEY-61P9.11"/>
    <property type="match status" value="1"/>
</dbReference>
<dbReference type="InterPro" id="IPR018201">
    <property type="entry name" value="Ketoacyl_synth_AS"/>
</dbReference>
<dbReference type="InterPro" id="IPR020841">
    <property type="entry name" value="PKS_Beta-ketoAc_synthase_dom"/>
</dbReference>
<dbReference type="PANTHER" id="PTHR43775">
    <property type="entry name" value="FATTY ACID SYNTHASE"/>
    <property type="match status" value="1"/>
</dbReference>
<gene>
    <name evidence="6" type="ORF">Ctob_009309</name>
</gene>
<dbReference type="GO" id="GO:0006633">
    <property type="term" value="P:fatty acid biosynthetic process"/>
    <property type="evidence" value="ECO:0007669"/>
    <property type="project" value="InterPro"/>
</dbReference>
<dbReference type="PROSITE" id="PS52004">
    <property type="entry name" value="KS3_2"/>
    <property type="match status" value="1"/>
</dbReference>
<comment type="similarity">
    <text evidence="4">Belongs to the thiolase-like superfamily. Beta-ketoacyl-ACP synthases family.</text>
</comment>
<dbReference type="Pfam" id="PF02801">
    <property type="entry name" value="Ketoacyl-synt_C"/>
    <property type="match status" value="1"/>
</dbReference>
<dbReference type="GO" id="GO:0004315">
    <property type="term" value="F:3-oxoacyl-[acyl-carrier-protein] synthase activity"/>
    <property type="evidence" value="ECO:0007669"/>
    <property type="project" value="InterPro"/>
</dbReference>
<keyword evidence="7" id="KW-1185">Reference proteome</keyword>
<dbReference type="Proteomes" id="UP000037460">
    <property type="component" value="Unassembled WGS sequence"/>
</dbReference>
<dbReference type="Gene3D" id="3.40.47.10">
    <property type="match status" value="1"/>
</dbReference>
<evidence type="ECO:0000256" key="4">
    <source>
        <dbReference type="RuleBase" id="RU003694"/>
    </source>
</evidence>
<dbReference type="EMBL" id="JWZX01002104">
    <property type="protein sequence ID" value="KOO31005.1"/>
    <property type="molecule type" value="Genomic_DNA"/>
</dbReference>
<evidence type="ECO:0000256" key="2">
    <source>
        <dbReference type="ARBA" id="ARBA00022553"/>
    </source>
</evidence>
<dbReference type="InterPro" id="IPR014030">
    <property type="entry name" value="Ketoacyl_synth_N"/>
</dbReference>
<keyword evidence="1" id="KW-0596">Phosphopantetheine</keyword>
<evidence type="ECO:0000313" key="7">
    <source>
        <dbReference type="Proteomes" id="UP000037460"/>
    </source>
</evidence>
<keyword evidence="2" id="KW-0597">Phosphoprotein</keyword>
<dbReference type="Pfam" id="PF00975">
    <property type="entry name" value="Thioesterase"/>
    <property type="match status" value="1"/>
</dbReference>
<evidence type="ECO:0000259" key="5">
    <source>
        <dbReference type="PROSITE" id="PS52004"/>
    </source>
</evidence>